<keyword evidence="3" id="KW-0804">Transcription</keyword>
<dbReference type="GO" id="GO:0005634">
    <property type="term" value="C:nucleus"/>
    <property type="evidence" value="ECO:0007669"/>
    <property type="project" value="UniProtKB-SubCell"/>
</dbReference>
<dbReference type="GO" id="GO:0000981">
    <property type="term" value="F:DNA-binding transcription factor activity, RNA polymerase II-specific"/>
    <property type="evidence" value="ECO:0007669"/>
    <property type="project" value="TreeGrafter"/>
</dbReference>
<feature type="region of interest" description="Disordered" evidence="7">
    <location>
        <begin position="22"/>
        <end position="44"/>
    </location>
</feature>
<dbReference type="Proteomes" id="UP001221142">
    <property type="component" value="Unassembled WGS sequence"/>
</dbReference>
<evidence type="ECO:0000256" key="6">
    <source>
        <dbReference type="SAM" id="Coils"/>
    </source>
</evidence>
<dbReference type="InterPro" id="IPR001766">
    <property type="entry name" value="Fork_head_dom"/>
</dbReference>
<dbReference type="InterPro" id="IPR036388">
    <property type="entry name" value="WH-like_DNA-bd_sf"/>
</dbReference>
<dbReference type="AlphaFoldDB" id="A0AAD7BWD1"/>
<dbReference type="GO" id="GO:0000978">
    <property type="term" value="F:RNA polymerase II cis-regulatory region sequence-specific DNA binding"/>
    <property type="evidence" value="ECO:0007669"/>
    <property type="project" value="TreeGrafter"/>
</dbReference>
<evidence type="ECO:0000256" key="7">
    <source>
        <dbReference type="SAM" id="MobiDB-lite"/>
    </source>
</evidence>
<dbReference type="PRINTS" id="PR00053">
    <property type="entry name" value="FORKHEAD"/>
</dbReference>
<dbReference type="CDD" id="cd00059">
    <property type="entry name" value="FH_FOX"/>
    <property type="match status" value="1"/>
</dbReference>
<keyword evidence="6" id="KW-0175">Coiled coil</keyword>
<dbReference type="PANTHER" id="PTHR46078">
    <property type="entry name" value="FORKHEAD BOX PROTEIN J2 FAMILY MEMBER"/>
    <property type="match status" value="1"/>
</dbReference>
<organism evidence="9 10">
    <name type="scientific">Roridomyces roridus</name>
    <dbReference type="NCBI Taxonomy" id="1738132"/>
    <lineage>
        <taxon>Eukaryota</taxon>
        <taxon>Fungi</taxon>
        <taxon>Dikarya</taxon>
        <taxon>Basidiomycota</taxon>
        <taxon>Agaricomycotina</taxon>
        <taxon>Agaricomycetes</taxon>
        <taxon>Agaricomycetidae</taxon>
        <taxon>Agaricales</taxon>
        <taxon>Marasmiineae</taxon>
        <taxon>Mycenaceae</taxon>
        <taxon>Roridomyces</taxon>
    </lineage>
</organism>
<dbReference type="SMART" id="SM00339">
    <property type="entry name" value="FH"/>
    <property type="match status" value="1"/>
</dbReference>
<feature type="DNA-binding region" description="Fork-head" evidence="5">
    <location>
        <begin position="68"/>
        <end position="151"/>
    </location>
</feature>
<evidence type="ECO:0000256" key="1">
    <source>
        <dbReference type="ARBA" id="ARBA00023015"/>
    </source>
</evidence>
<evidence type="ECO:0000256" key="2">
    <source>
        <dbReference type="ARBA" id="ARBA00023125"/>
    </source>
</evidence>
<comment type="caution">
    <text evidence="9">The sequence shown here is derived from an EMBL/GenBank/DDBJ whole genome shotgun (WGS) entry which is preliminary data.</text>
</comment>
<evidence type="ECO:0000256" key="4">
    <source>
        <dbReference type="ARBA" id="ARBA00023242"/>
    </source>
</evidence>
<dbReference type="Gene3D" id="1.10.10.10">
    <property type="entry name" value="Winged helix-like DNA-binding domain superfamily/Winged helix DNA-binding domain"/>
    <property type="match status" value="1"/>
</dbReference>
<comment type="subcellular location">
    <subcellularLocation>
        <location evidence="5">Nucleus</location>
    </subcellularLocation>
</comment>
<evidence type="ECO:0000256" key="3">
    <source>
        <dbReference type="ARBA" id="ARBA00023163"/>
    </source>
</evidence>
<dbReference type="InterPro" id="IPR036390">
    <property type="entry name" value="WH_DNA-bd_sf"/>
</dbReference>
<dbReference type="Pfam" id="PF00250">
    <property type="entry name" value="Forkhead"/>
    <property type="match status" value="1"/>
</dbReference>
<name>A0AAD7BWD1_9AGAR</name>
<keyword evidence="4 5" id="KW-0539">Nucleus</keyword>
<evidence type="ECO:0000313" key="10">
    <source>
        <dbReference type="Proteomes" id="UP001221142"/>
    </source>
</evidence>
<accession>A0AAD7BWD1</accession>
<feature type="coiled-coil region" evidence="6">
    <location>
        <begin position="238"/>
        <end position="317"/>
    </location>
</feature>
<keyword evidence="10" id="KW-1185">Reference proteome</keyword>
<gene>
    <name evidence="9" type="ORF">FB45DRAFT_917966</name>
</gene>
<dbReference type="PANTHER" id="PTHR46078:SF2">
    <property type="entry name" value="FORK-HEAD DOMAIN-CONTAINING PROTEIN"/>
    <property type="match status" value="1"/>
</dbReference>
<feature type="domain" description="Fork-head" evidence="8">
    <location>
        <begin position="68"/>
        <end position="151"/>
    </location>
</feature>
<reference evidence="9" key="1">
    <citation type="submission" date="2023-03" db="EMBL/GenBank/DDBJ databases">
        <title>Massive genome expansion in bonnet fungi (Mycena s.s.) driven by repeated elements and novel gene families across ecological guilds.</title>
        <authorList>
            <consortium name="Lawrence Berkeley National Laboratory"/>
            <person name="Harder C.B."/>
            <person name="Miyauchi S."/>
            <person name="Viragh M."/>
            <person name="Kuo A."/>
            <person name="Thoen E."/>
            <person name="Andreopoulos B."/>
            <person name="Lu D."/>
            <person name="Skrede I."/>
            <person name="Drula E."/>
            <person name="Henrissat B."/>
            <person name="Morin E."/>
            <person name="Kohler A."/>
            <person name="Barry K."/>
            <person name="LaButti K."/>
            <person name="Morin E."/>
            <person name="Salamov A."/>
            <person name="Lipzen A."/>
            <person name="Mereny Z."/>
            <person name="Hegedus B."/>
            <person name="Baldrian P."/>
            <person name="Stursova M."/>
            <person name="Weitz H."/>
            <person name="Taylor A."/>
            <person name="Grigoriev I.V."/>
            <person name="Nagy L.G."/>
            <person name="Martin F."/>
            <person name="Kauserud H."/>
        </authorList>
    </citation>
    <scope>NUCLEOTIDE SEQUENCE</scope>
    <source>
        <strain evidence="9">9284</strain>
    </source>
</reference>
<evidence type="ECO:0000256" key="5">
    <source>
        <dbReference type="PROSITE-ProRule" id="PRU00089"/>
    </source>
</evidence>
<dbReference type="PROSITE" id="PS50039">
    <property type="entry name" value="FORK_HEAD_3"/>
    <property type="match status" value="1"/>
</dbReference>
<feature type="compositionally biased region" description="Low complexity" evidence="7">
    <location>
        <begin position="153"/>
        <end position="168"/>
    </location>
</feature>
<dbReference type="InterPro" id="IPR045912">
    <property type="entry name" value="FOXJ2/3-like"/>
</dbReference>
<sequence length="331" mass="37037">MASLQNILNPERKRSVKLLVIPPAATWDPPPQPSPGSSSEDEIDDYNLHISHPDCPDSLACLPDTDGRPQHTLPVILRCAILGAPRKRLTIREIYAAMEEKYAYYRSAGQTWKQSVRHHLSLNRLFERQPRPATDPGFGSYWTTGQSAKKDASAPAPAPVLVEEPASVTALKPRLGRPRKDDSAMPYADMHMYEEREDVDDRRSGRRSLPSLTPYDSSGGYHVSPEPHPQSMDTDDIVERLQMEMAGLRRQSAEAHSTSLHLTDQLARSRAETSNAQAALAALEIKLRDETNKRRQAERAAEEAIQLRLAAEEALNSYRYHSDPARNPPRA</sequence>
<evidence type="ECO:0000313" key="9">
    <source>
        <dbReference type="EMBL" id="KAJ7631250.1"/>
    </source>
</evidence>
<feature type="compositionally biased region" description="Basic and acidic residues" evidence="7">
    <location>
        <begin position="191"/>
        <end position="203"/>
    </location>
</feature>
<protein>
    <recommendedName>
        <fullName evidence="8">Fork-head domain-containing protein</fullName>
    </recommendedName>
</protein>
<feature type="region of interest" description="Disordered" evidence="7">
    <location>
        <begin position="134"/>
        <end position="233"/>
    </location>
</feature>
<keyword evidence="2 5" id="KW-0238">DNA-binding</keyword>
<proteinExistence type="predicted"/>
<dbReference type="EMBL" id="JARKIF010000009">
    <property type="protein sequence ID" value="KAJ7631250.1"/>
    <property type="molecule type" value="Genomic_DNA"/>
</dbReference>
<dbReference type="SUPFAM" id="SSF46785">
    <property type="entry name" value="Winged helix' DNA-binding domain"/>
    <property type="match status" value="1"/>
</dbReference>
<keyword evidence="1" id="KW-0805">Transcription regulation</keyword>
<evidence type="ECO:0000259" key="8">
    <source>
        <dbReference type="PROSITE" id="PS50039"/>
    </source>
</evidence>